<gene>
    <name evidence="2" type="ORF">KP509_22G057600</name>
</gene>
<evidence type="ECO:0000259" key="1">
    <source>
        <dbReference type="Pfam" id="PF12146"/>
    </source>
</evidence>
<dbReference type="Gene3D" id="3.40.50.1820">
    <property type="entry name" value="alpha/beta hydrolase"/>
    <property type="match status" value="1"/>
</dbReference>
<dbReference type="InterPro" id="IPR029058">
    <property type="entry name" value="AB_hydrolase_fold"/>
</dbReference>
<accession>A0A8T2S5H2</accession>
<dbReference type="SUPFAM" id="SSF53474">
    <property type="entry name" value="alpha/beta-Hydrolases"/>
    <property type="match status" value="1"/>
</dbReference>
<sequence>MEEGVGTLSRREEWVKSSGYSLLRICNWLLSPQGGSRRRHSTYLSYIFRCGRGGSKLFTCRWLPRHKKAKALVFLCHGYGVECGVFMKGTGIKLAEAGYTVFGIDYEGHGRPEVCG</sequence>
<feature type="domain" description="Serine aminopeptidase S33" evidence="1">
    <location>
        <begin position="68"/>
        <end position="111"/>
    </location>
</feature>
<protein>
    <recommendedName>
        <fullName evidence="1">Serine aminopeptidase S33 domain-containing protein</fullName>
    </recommendedName>
</protein>
<dbReference type="Proteomes" id="UP000825935">
    <property type="component" value="Chromosome 22"/>
</dbReference>
<name>A0A8T2S5H2_CERRI</name>
<evidence type="ECO:0000313" key="2">
    <source>
        <dbReference type="EMBL" id="KAH7307406.1"/>
    </source>
</evidence>
<organism evidence="2 3">
    <name type="scientific">Ceratopteris richardii</name>
    <name type="common">Triangle waterfern</name>
    <dbReference type="NCBI Taxonomy" id="49495"/>
    <lineage>
        <taxon>Eukaryota</taxon>
        <taxon>Viridiplantae</taxon>
        <taxon>Streptophyta</taxon>
        <taxon>Embryophyta</taxon>
        <taxon>Tracheophyta</taxon>
        <taxon>Polypodiopsida</taxon>
        <taxon>Polypodiidae</taxon>
        <taxon>Polypodiales</taxon>
        <taxon>Pteridineae</taxon>
        <taxon>Pteridaceae</taxon>
        <taxon>Parkerioideae</taxon>
        <taxon>Ceratopteris</taxon>
    </lineage>
</organism>
<dbReference type="PANTHER" id="PTHR11614">
    <property type="entry name" value="PHOSPHOLIPASE-RELATED"/>
    <property type="match status" value="1"/>
</dbReference>
<dbReference type="InterPro" id="IPR022742">
    <property type="entry name" value="Hydrolase_4"/>
</dbReference>
<evidence type="ECO:0000313" key="3">
    <source>
        <dbReference type="Proteomes" id="UP000825935"/>
    </source>
</evidence>
<dbReference type="AlphaFoldDB" id="A0A8T2S5H2"/>
<dbReference type="InterPro" id="IPR051044">
    <property type="entry name" value="MAG_DAG_Lipase"/>
</dbReference>
<reference evidence="2" key="1">
    <citation type="submission" date="2021-08" db="EMBL/GenBank/DDBJ databases">
        <title>WGS assembly of Ceratopteris richardii.</title>
        <authorList>
            <person name="Marchant D.B."/>
            <person name="Chen G."/>
            <person name="Jenkins J."/>
            <person name="Shu S."/>
            <person name="Leebens-Mack J."/>
            <person name="Grimwood J."/>
            <person name="Schmutz J."/>
            <person name="Soltis P."/>
            <person name="Soltis D."/>
            <person name="Chen Z.-H."/>
        </authorList>
    </citation>
    <scope>NUCLEOTIDE SEQUENCE</scope>
    <source>
        <strain evidence="2">Whitten #5841</strain>
        <tissue evidence="2">Leaf</tissue>
    </source>
</reference>
<dbReference type="Pfam" id="PF12146">
    <property type="entry name" value="Hydrolase_4"/>
    <property type="match status" value="1"/>
</dbReference>
<dbReference type="EMBL" id="CM035427">
    <property type="protein sequence ID" value="KAH7307406.1"/>
    <property type="molecule type" value="Genomic_DNA"/>
</dbReference>
<keyword evidence="3" id="KW-1185">Reference proteome</keyword>
<dbReference type="OrthoDB" id="2498029at2759"/>
<proteinExistence type="predicted"/>
<comment type="caution">
    <text evidence="2">The sequence shown here is derived from an EMBL/GenBank/DDBJ whole genome shotgun (WGS) entry which is preliminary data.</text>
</comment>